<gene>
    <name evidence="2" type="ORF">SEVIR_7G254900v2</name>
</gene>
<dbReference type="Proteomes" id="UP000298652">
    <property type="component" value="Chromosome 7"/>
</dbReference>
<feature type="transmembrane region" description="Helical" evidence="1">
    <location>
        <begin position="97"/>
        <end position="118"/>
    </location>
</feature>
<evidence type="ECO:0000313" key="3">
    <source>
        <dbReference type="Proteomes" id="UP000298652"/>
    </source>
</evidence>
<dbReference type="EMBL" id="CM016558">
    <property type="protein sequence ID" value="TKW06676.1"/>
    <property type="molecule type" value="Genomic_DNA"/>
</dbReference>
<dbReference type="InterPro" id="IPR022149">
    <property type="entry name" value="DUF3681"/>
</dbReference>
<dbReference type="OMA" id="PGGVFQH"/>
<organism evidence="2 3">
    <name type="scientific">Setaria viridis</name>
    <name type="common">Green bristlegrass</name>
    <name type="synonym">Setaria italica subsp. viridis</name>
    <dbReference type="NCBI Taxonomy" id="4556"/>
    <lineage>
        <taxon>Eukaryota</taxon>
        <taxon>Viridiplantae</taxon>
        <taxon>Streptophyta</taxon>
        <taxon>Embryophyta</taxon>
        <taxon>Tracheophyta</taxon>
        <taxon>Spermatophyta</taxon>
        <taxon>Magnoliopsida</taxon>
        <taxon>Liliopsida</taxon>
        <taxon>Poales</taxon>
        <taxon>Poaceae</taxon>
        <taxon>PACMAD clade</taxon>
        <taxon>Panicoideae</taxon>
        <taxon>Panicodae</taxon>
        <taxon>Paniceae</taxon>
        <taxon>Cenchrinae</taxon>
        <taxon>Setaria</taxon>
    </lineage>
</organism>
<accession>A0A4V6D4I6</accession>
<dbReference type="Pfam" id="PF12442">
    <property type="entry name" value="DUF3681"/>
    <property type="match status" value="1"/>
</dbReference>
<evidence type="ECO:0000313" key="2">
    <source>
        <dbReference type="EMBL" id="TKW06676.1"/>
    </source>
</evidence>
<dbReference type="AlphaFoldDB" id="A0A4V6D4I6"/>
<feature type="transmembrane region" description="Helical" evidence="1">
    <location>
        <begin position="27"/>
        <end position="45"/>
    </location>
</feature>
<reference evidence="2" key="1">
    <citation type="submission" date="2019-03" db="EMBL/GenBank/DDBJ databases">
        <title>WGS assembly of Setaria viridis.</title>
        <authorList>
            <person name="Huang P."/>
            <person name="Jenkins J."/>
            <person name="Grimwood J."/>
            <person name="Barry K."/>
            <person name="Healey A."/>
            <person name="Mamidi S."/>
            <person name="Sreedasyam A."/>
            <person name="Shu S."/>
            <person name="Feldman M."/>
            <person name="Wu J."/>
            <person name="Yu Y."/>
            <person name="Chen C."/>
            <person name="Johnson J."/>
            <person name="Rokhsar D."/>
            <person name="Baxter I."/>
            <person name="Schmutz J."/>
            <person name="Brutnell T."/>
            <person name="Kellogg E."/>
        </authorList>
    </citation>
    <scope>NUCLEOTIDE SEQUENCE [LARGE SCALE GENOMIC DNA]</scope>
</reference>
<feature type="transmembrane region" description="Helical" evidence="1">
    <location>
        <begin position="66"/>
        <end position="85"/>
    </location>
</feature>
<protein>
    <submittedName>
        <fullName evidence="2">Uncharacterized protein</fullName>
    </submittedName>
</protein>
<dbReference type="Gramene" id="TKW06676">
    <property type="protein sequence ID" value="TKW06676"/>
    <property type="gene ID" value="SEVIR_7G254900v2"/>
</dbReference>
<name>A0A4V6D4I6_SETVI</name>
<dbReference type="PANTHER" id="PTHR33530:SF12">
    <property type="entry name" value="MAJOR FACILITATOR SUPERFAMILY (MFS) PROFILE DOMAIN-CONTAINING PROTEIN"/>
    <property type="match status" value="1"/>
</dbReference>
<keyword evidence="1" id="KW-1133">Transmembrane helix</keyword>
<proteinExistence type="predicted"/>
<evidence type="ECO:0000256" key="1">
    <source>
        <dbReference type="SAM" id="Phobius"/>
    </source>
</evidence>
<keyword evidence="3" id="KW-1185">Reference proteome</keyword>
<keyword evidence="1" id="KW-0472">Membrane</keyword>
<keyword evidence="1" id="KW-0812">Transmembrane</keyword>
<dbReference type="PANTHER" id="PTHR33530">
    <property type="entry name" value="OS01G0147100 PROTEIN"/>
    <property type="match status" value="1"/>
</dbReference>
<sequence>MEFTAVLIKIVCLISEACRNVGKLPAALITSGIVQAAAALALAIYKPPAGIFVGHGKTPFYLYYDILIAVIIFGFVEASVGFYVSGDLTQRHAIGMTILWISILPIVLVVRLGGFVILK</sequence>